<dbReference type="RefSeq" id="WP_184259616.1">
    <property type="nucleotide sequence ID" value="NZ_JACHIO010000025.1"/>
</dbReference>
<dbReference type="Proteomes" id="UP000584867">
    <property type="component" value="Unassembled WGS sequence"/>
</dbReference>
<keyword evidence="1" id="KW-0472">Membrane</keyword>
<name>A0A7W7ZU73_9BACT</name>
<evidence type="ECO:0000256" key="1">
    <source>
        <dbReference type="SAM" id="Phobius"/>
    </source>
</evidence>
<organism evidence="2 3">
    <name type="scientific">Granulicella mallensis</name>
    <dbReference type="NCBI Taxonomy" id="940614"/>
    <lineage>
        <taxon>Bacteria</taxon>
        <taxon>Pseudomonadati</taxon>
        <taxon>Acidobacteriota</taxon>
        <taxon>Terriglobia</taxon>
        <taxon>Terriglobales</taxon>
        <taxon>Acidobacteriaceae</taxon>
        <taxon>Granulicella</taxon>
    </lineage>
</organism>
<keyword evidence="1" id="KW-1133">Transmembrane helix</keyword>
<protein>
    <submittedName>
        <fullName evidence="2">Uncharacterized protein</fullName>
    </submittedName>
</protein>
<sequence>METLHISIFVLYSVGISLVAALGSGLHVMYRRGVRRHERVLDDTYSQRFEQRTLVAKSVHPHLEQMIRRSKSVIDQVQRKADGPETTDALNQVSEWLAGAAGESDRALRSLESGSATAFNNGYIAKGEHAYTQTNSHHGR</sequence>
<dbReference type="EMBL" id="JACHIO010000025">
    <property type="protein sequence ID" value="MBB5066249.1"/>
    <property type="molecule type" value="Genomic_DNA"/>
</dbReference>
<comment type="caution">
    <text evidence="2">The sequence shown here is derived from an EMBL/GenBank/DDBJ whole genome shotgun (WGS) entry which is preliminary data.</text>
</comment>
<dbReference type="AlphaFoldDB" id="A0A7W7ZU73"/>
<proteinExistence type="predicted"/>
<keyword evidence="1" id="KW-0812">Transmembrane</keyword>
<evidence type="ECO:0000313" key="2">
    <source>
        <dbReference type="EMBL" id="MBB5066249.1"/>
    </source>
</evidence>
<reference evidence="2 3" key="1">
    <citation type="submission" date="2020-08" db="EMBL/GenBank/DDBJ databases">
        <title>Genomic Encyclopedia of Type Strains, Phase IV (KMG-V): Genome sequencing to study the core and pangenomes of soil and plant-associated prokaryotes.</title>
        <authorList>
            <person name="Whitman W."/>
        </authorList>
    </citation>
    <scope>NUCLEOTIDE SEQUENCE [LARGE SCALE GENOMIC DNA]</scope>
    <source>
        <strain evidence="2 3">X5P3</strain>
    </source>
</reference>
<accession>A0A7W7ZU73</accession>
<feature type="transmembrane region" description="Helical" evidence="1">
    <location>
        <begin position="6"/>
        <end position="30"/>
    </location>
</feature>
<evidence type="ECO:0000313" key="3">
    <source>
        <dbReference type="Proteomes" id="UP000584867"/>
    </source>
</evidence>
<gene>
    <name evidence="2" type="ORF">HDF15_004625</name>
</gene>